<evidence type="ECO:0000256" key="1">
    <source>
        <dbReference type="SAM" id="MobiDB-lite"/>
    </source>
</evidence>
<feature type="region of interest" description="Disordered" evidence="1">
    <location>
        <begin position="228"/>
        <end position="273"/>
    </location>
</feature>
<evidence type="ECO:0000313" key="2">
    <source>
        <dbReference type="EMBL" id="PAQ08324.1"/>
    </source>
</evidence>
<reference evidence="2 3" key="1">
    <citation type="submission" date="2017-08" db="EMBL/GenBank/DDBJ databases">
        <title>Mesorhizobium wenxinae sp. nov., a novel rhizobial species isolated from root nodules of chickpea (Cicer arietinum L.).</title>
        <authorList>
            <person name="Zhang J."/>
        </authorList>
    </citation>
    <scope>NUCLEOTIDE SEQUENCE [LARGE SCALE GENOMIC DNA]</scope>
    <source>
        <strain evidence="2 3">SDW018</strain>
    </source>
</reference>
<sequence>MDKITEAISHFVGLFEITLEQTRLRKAYDEFKALQAVEEERPELSSDTIDVEAGYNLEDFVPSIQYSPVPPKFVLTTPWLEFQFPPPDIPAIPQPDVAYPGLLLHPEAPLMGSAPSRLILPHIEPPGSVAVLINQELRLSDNDYVGAGGHGLKFSPEAANHGAEMAALLGAAADLSPIDDLEMPGSSEEIVTIIKTAGERLSGHPEESDGEADVFVVKADVIEGTYVNGQSVDEAPKLDDHLPEKHRRAEEEEEEDEEEEPEQPSYTPGSGSIDIDVSVELEAGGNLLVNSVSMANNWLQSPVCAVMGDHVELNAIIQINVSCDSDLVSSSINGWGLNATDPTQGFNIAMFKRVDPSAEVAASQAKQGDFPEHWVVTEVEGDLLIMNWIQQYTFMTDHDVSILSSSGVETLVTAGANTAANDISLDELGFHYDLIVVGGNIYDANIIHQLNVLLDNDLIGAVDGFQTTGEGAASTSDNLLWNQADIVNYGAGDRFEAMTEAYRKAGESLQNGNGDLYDILDDGPFAGIGALRVLYISGDILNLQYVKQTTILGDSDQVALAMNALAHPEADWTISTGTNSLVNYAYIADVDSTGKTYVGGGIYSDEILIQAELISTGPDLGGQDPDVLVNEAVAFLDDDMLAPEGSQNVAYPSLVPESTYSDPMQSVLA</sequence>
<proteinExistence type="predicted"/>
<dbReference type="EMBL" id="NPKJ01000050">
    <property type="protein sequence ID" value="PAQ08324.1"/>
    <property type="molecule type" value="Genomic_DNA"/>
</dbReference>
<gene>
    <name evidence="2" type="ORF">CIT26_17330</name>
</gene>
<organism evidence="2 3">
    <name type="scientific">Mesorhizobium temperatum</name>
    <dbReference type="NCBI Taxonomy" id="241416"/>
    <lineage>
        <taxon>Bacteria</taxon>
        <taxon>Pseudomonadati</taxon>
        <taxon>Pseudomonadota</taxon>
        <taxon>Alphaproteobacteria</taxon>
        <taxon>Hyphomicrobiales</taxon>
        <taxon>Phyllobacteriaceae</taxon>
        <taxon>Mesorhizobium</taxon>
    </lineage>
</organism>
<name>A0A271LJQ3_9HYPH</name>
<protein>
    <recommendedName>
        <fullName evidence="4">Type I secretion protein</fullName>
    </recommendedName>
</protein>
<evidence type="ECO:0000313" key="3">
    <source>
        <dbReference type="Proteomes" id="UP000216442"/>
    </source>
</evidence>
<keyword evidence="3" id="KW-1185">Reference proteome</keyword>
<dbReference type="RefSeq" id="WP_095493731.1">
    <property type="nucleotide sequence ID" value="NZ_NPKJ01000050.1"/>
</dbReference>
<evidence type="ECO:0008006" key="4">
    <source>
        <dbReference type="Google" id="ProtNLM"/>
    </source>
</evidence>
<dbReference type="OrthoDB" id="8283038at2"/>
<comment type="caution">
    <text evidence="2">The sequence shown here is derived from an EMBL/GenBank/DDBJ whole genome shotgun (WGS) entry which is preliminary data.</text>
</comment>
<dbReference type="AlphaFoldDB" id="A0A271LJQ3"/>
<feature type="compositionally biased region" description="Basic and acidic residues" evidence="1">
    <location>
        <begin position="234"/>
        <end position="250"/>
    </location>
</feature>
<accession>A0A271LJQ3</accession>
<feature type="compositionally biased region" description="Acidic residues" evidence="1">
    <location>
        <begin position="251"/>
        <end position="262"/>
    </location>
</feature>
<dbReference type="Proteomes" id="UP000216442">
    <property type="component" value="Unassembled WGS sequence"/>
</dbReference>